<evidence type="ECO:0008006" key="6">
    <source>
        <dbReference type="Google" id="ProtNLM"/>
    </source>
</evidence>
<reference evidence="4 5" key="1">
    <citation type="submission" date="2024-05" db="EMBL/GenBank/DDBJ databases">
        <title>Haplotype-resolved chromosome-level genome assembly of Huyou (Citrus changshanensis).</title>
        <authorList>
            <person name="Miao C."/>
            <person name="Chen W."/>
            <person name="Wu Y."/>
            <person name="Wang L."/>
            <person name="Zhao S."/>
            <person name="Grierson D."/>
            <person name="Xu C."/>
            <person name="Chen K."/>
        </authorList>
    </citation>
    <scope>NUCLEOTIDE SEQUENCE [LARGE SCALE GENOMIC DNA]</scope>
    <source>
        <strain evidence="4">01-14</strain>
        <tissue evidence="4">Leaf</tissue>
    </source>
</reference>
<comment type="caution">
    <text evidence="4">The sequence shown here is derived from an EMBL/GenBank/DDBJ whole genome shotgun (WGS) entry which is preliminary data.</text>
</comment>
<feature type="compositionally biased region" description="Pro residues" evidence="3">
    <location>
        <begin position="427"/>
        <end position="446"/>
    </location>
</feature>
<protein>
    <recommendedName>
        <fullName evidence="6">Hydroxyproline-rich glycoprotein family protein</fullName>
    </recommendedName>
</protein>
<proteinExistence type="predicted"/>
<feature type="compositionally biased region" description="Pro residues" evidence="3">
    <location>
        <begin position="379"/>
        <end position="388"/>
    </location>
</feature>
<accession>A0AAP0MX70</accession>
<feature type="compositionally biased region" description="Basic residues" evidence="3">
    <location>
        <begin position="453"/>
        <end position="463"/>
    </location>
</feature>
<gene>
    <name evidence="4" type="ORF">WN944_012210</name>
</gene>
<feature type="compositionally biased region" description="Pro residues" evidence="3">
    <location>
        <begin position="361"/>
        <end position="370"/>
    </location>
</feature>
<evidence type="ECO:0000256" key="3">
    <source>
        <dbReference type="SAM" id="MobiDB-lite"/>
    </source>
</evidence>
<feature type="compositionally biased region" description="Gly residues" evidence="3">
    <location>
        <begin position="492"/>
        <end position="503"/>
    </location>
</feature>
<dbReference type="Proteomes" id="UP001428341">
    <property type="component" value="Unassembled WGS sequence"/>
</dbReference>
<dbReference type="PANTHER" id="PTHR31342">
    <property type="entry name" value="PROTEIN CHUP1, CHLOROPLASTIC"/>
    <property type="match status" value="1"/>
</dbReference>
<evidence type="ECO:0000313" key="5">
    <source>
        <dbReference type="Proteomes" id="UP001428341"/>
    </source>
</evidence>
<dbReference type="EMBL" id="JBCGBO010000002">
    <property type="protein sequence ID" value="KAK9223764.1"/>
    <property type="molecule type" value="Genomic_DNA"/>
</dbReference>
<evidence type="ECO:0000256" key="2">
    <source>
        <dbReference type="SAM" id="Coils"/>
    </source>
</evidence>
<feature type="region of interest" description="Disordered" evidence="3">
    <location>
        <begin position="317"/>
        <end position="503"/>
    </location>
</feature>
<keyword evidence="1 2" id="KW-0175">Coiled coil</keyword>
<feature type="coiled-coil region" evidence="2">
    <location>
        <begin position="616"/>
        <end position="650"/>
    </location>
</feature>
<feature type="compositionally biased region" description="Pro residues" evidence="3">
    <location>
        <begin position="396"/>
        <end position="418"/>
    </location>
</feature>
<evidence type="ECO:0000256" key="1">
    <source>
        <dbReference type="ARBA" id="ARBA00023054"/>
    </source>
</evidence>
<dbReference type="InterPro" id="IPR040265">
    <property type="entry name" value="CHUP1/IPGA1-like"/>
</dbReference>
<keyword evidence="5" id="KW-1185">Reference proteome</keyword>
<feature type="compositionally biased region" description="Polar residues" evidence="3">
    <location>
        <begin position="317"/>
        <end position="334"/>
    </location>
</feature>
<organism evidence="4 5">
    <name type="scientific">Citrus x changshan-huyou</name>
    <dbReference type="NCBI Taxonomy" id="2935761"/>
    <lineage>
        <taxon>Eukaryota</taxon>
        <taxon>Viridiplantae</taxon>
        <taxon>Streptophyta</taxon>
        <taxon>Embryophyta</taxon>
        <taxon>Tracheophyta</taxon>
        <taxon>Spermatophyta</taxon>
        <taxon>Magnoliopsida</taxon>
        <taxon>eudicotyledons</taxon>
        <taxon>Gunneridae</taxon>
        <taxon>Pentapetalae</taxon>
        <taxon>rosids</taxon>
        <taxon>malvids</taxon>
        <taxon>Sapindales</taxon>
        <taxon>Rutaceae</taxon>
        <taxon>Aurantioideae</taxon>
        <taxon>Citrus</taxon>
    </lineage>
</organism>
<sequence length="741" mass="81334">MASARFCGLSPLLFSRKHYRFEGKKILDVVKGPHQQKNEKEVKGLKIVKSSGCTDNFKLMANLKKKIMQFRDIIDLPPSDSSKSLDQLVLRTIKDLQNMYPEISPTIQVSEMKGASTDQILAYFYKTLKSIEDGWTMSQDGMDIFECDLQVNEESINPEQRVENILATLDSLMKLTAEKFDMMDDEDEKKSSSSSQSNTFGKVLDSYSDSCSNSFCASPATPTSVLPDLTKAANASYTSPLLMSLRVQAVGKLNPIDVKRLSFHMLPHVGIQDPSNSPTNSCQENNIFEEQLQDENSNSEVKKADPLEEIKDNCTEINSPSTQTEESLPSSAQPGLSPKVASVQPPPPPLPNLKIAISASPTPPPPPPTLQPNVTAAQPMPPPPPLPQPGMSGAPPATPPPPPPPPGTSGATPPPPPLMMNLKGSTMPPPPPMPLANGAPPPPPPALGAGRSLRPKKATKLKRSSQMGNLYRLLKGKVEGTELSKSPSGRKSLGGGAPAGGKQGMADALAEMTKRSAYFQQIEEDVEKHAKSITELKSSISTFQTKDMAELLKFHKQVESILEKLTDESQVLARFEGFPSKKLEALRMAAALYSKLDAMSNELQNWKIVAPLGQLLDKVERYFNKIKGDIEALERTKDEESKKLQSHNIHFDFHILIKIKELMVDVSSNCMEFALKESREAKAVDVSGTKAEGRKKESVKMLWRAFQFAFRVYNFAGGHDDRADTLTRELAQEIEADPNHQ</sequence>
<name>A0AAP0MX70_9ROSI</name>
<dbReference type="AlphaFoldDB" id="A0AAP0MX70"/>
<evidence type="ECO:0000313" key="4">
    <source>
        <dbReference type="EMBL" id="KAK9223764.1"/>
    </source>
</evidence>
<dbReference type="PANTHER" id="PTHR31342:SF16">
    <property type="entry name" value="TALIN_MIDDLE DOMAIN-CONTAINING PROTEIN"/>
    <property type="match status" value="1"/>
</dbReference>